<dbReference type="PIRSF" id="PIRSF036409">
    <property type="entry name" value="EutP_PduV"/>
    <property type="match status" value="1"/>
</dbReference>
<evidence type="ECO:0000313" key="2">
    <source>
        <dbReference type="EMBL" id="SDX38950.1"/>
    </source>
</evidence>
<accession>A0A1H3BA98</accession>
<dbReference type="RefSeq" id="WP_090242646.1">
    <property type="nucleotide sequence ID" value="NZ_FNOU01000002.1"/>
</dbReference>
<organism evidence="2 3">
    <name type="scientific">Eubacterium barkeri</name>
    <name type="common">Clostridium barkeri</name>
    <dbReference type="NCBI Taxonomy" id="1528"/>
    <lineage>
        <taxon>Bacteria</taxon>
        <taxon>Bacillati</taxon>
        <taxon>Bacillota</taxon>
        <taxon>Clostridia</taxon>
        <taxon>Eubacteriales</taxon>
        <taxon>Eubacteriaceae</taxon>
        <taxon>Eubacterium</taxon>
    </lineage>
</organism>
<dbReference type="GO" id="GO:0006576">
    <property type="term" value="P:biogenic amine metabolic process"/>
    <property type="evidence" value="ECO:0007669"/>
    <property type="project" value="InterPro"/>
</dbReference>
<reference evidence="3" key="1">
    <citation type="submission" date="2016-10" db="EMBL/GenBank/DDBJ databases">
        <authorList>
            <person name="Varghese N."/>
            <person name="Submissions S."/>
        </authorList>
    </citation>
    <scope>NUCLEOTIDE SEQUENCE [LARGE SCALE GENOMIC DNA]</scope>
    <source>
        <strain evidence="3">VPI 5359</strain>
    </source>
</reference>
<dbReference type="Pfam" id="PF10662">
    <property type="entry name" value="PduV-EutP"/>
    <property type="match status" value="1"/>
</dbReference>
<dbReference type="InterPro" id="IPR027417">
    <property type="entry name" value="P-loop_NTPase"/>
</dbReference>
<dbReference type="AlphaFoldDB" id="A0A1H3BA98"/>
<gene>
    <name evidence="2" type="ORF">SAMN04488579_1024</name>
</gene>
<proteinExistence type="inferred from homology"/>
<evidence type="ECO:0000256" key="1">
    <source>
        <dbReference type="PIRNR" id="PIRNR036409"/>
    </source>
</evidence>
<dbReference type="InterPro" id="IPR012381">
    <property type="entry name" value="EutP_PduV"/>
</dbReference>
<protein>
    <submittedName>
        <fullName evidence="2">Ethanolamine utilization protein EutP</fullName>
    </submittedName>
</protein>
<name>A0A1H3BA98_EUBBA</name>
<dbReference type="STRING" id="1528.SAMN04488579_1024"/>
<dbReference type="CDD" id="cd00882">
    <property type="entry name" value="Ras_like_GTPase"/>
    <property type="match status" value="1"/>
</dbReference>
<dbReference type="SUPFAM" id="SSF52540">
    <property type="entry name" value="P-loop containing nucleoside triphosphate hydrolases"/>
    <property type="match status" value="1"/>
</dbReference>
<dbReference type="Gene3D" id="3.40.50.300">
    <property type="entry name" value="P-loop containing nucleotide triphosphate hydrolases"/>
    <property type="match status" value="1"/>
</dbReference>
<comment type="similarity">
    <text evidence="1">Belongs to the EutP/PduV family.</text>
</comment>
<dbReference type="EMBL" id="FNOU01000002">
    <property type="protein sequence ID" value="SDX38950.1"/>
    <property type="molecule type" value="Genomic_DNA"/>
</dbReference>
<dbReference type="GO" id="GO:0005524">
    <property type="term" value="F:ATP binding"/>
    <property type="evidence" value="ECO:0007669"/>
    <property type="project" value="UniProtKB-UniRule"/>
</dbReference>
<dbReference type="OrthoDB" id="6179at2"/>
<keyword evidence="3" id="KW-1185">Reference proteome</keyword>
<evidence type="ECO:0000313" key="3">
    <source>
        <dbReference type="Proteomes" id="UP000199652"/>
    </source>
</evidence>
<sequence length="154" mass="17188">MASNRNRVALIGKIGCGKTTLVQRLTDMEIHYSKTQTVTYMDNFIDTPGEFIELPIFCRQAINVSCDAGLLILLNSAIDSQNKVSPNFVHTFNIPAIGVVTKIDSPKANIERSHRFLNFAGIHKNKIYDVSTITGEGIEALTEVIHHYVELKKK</sequence>
<keyword evidence="1" id="KW-0547">Nucleotide-binding</keyword>
<dbReference type="PANTHER" id="PTHR40453:SF1">
    <property type="entry name" value="PROTEIN YOEF"/>
    <property type="match status" value="1"/>
</dbReference>
<dbReference type="PANTHER" id="PTHR40453">
    <property type="entry name" value="PROTEIN YOEF"/>
    <property type="match status" value="1"/>
</dbReference>
<dbReference type="Proteomes" id="UP000199652">
    <property type="component" value="Unassembled WGS sequence"/>
</dbReference>